<dbReference type="PROSITE" id="PS00455">
    <property type="entry name" value="AMP_BINDING"/>
    <property type="match status" value="1"/>
</dbReference>
<keyword evidence="5" id="KW-1185">Reference proteome</keyword>
<evidence type="ECO:0000313" key="5">
    <source>
        <dbReference type="Proteomes" id="UP000199347"/>
    </source>
</evidence>
<evidence type="ECO:0000313" key="4">
    <source>
        <dbReference type="EMBL" id="SCZ35053.1"/>
    </source>
</evidence>
<dbReference type="CDD" id="cd05941">
    <property type="entry name" value="MCS"/>
    <property type="match status" value="1"/>
</dbReference>
<dbReference type="Pfam" id="PF13193">
    <property type="entry name" value="AMP-binding_C"/>
    <property type="match status" value="1"/>
</dbReference>
<dbReference type="Pfam" id="PF00501">
    <property type="entry name" value="AMP-binding"/>
    <property type="match status" value="1"/>
</dbReference>
<dbReference type="InterPro" id="IPR025110">
    <property type="entry name" value="AMP-bd_C"/>
</dbReference>
<dbReference type="GO" id="GO:0031956">
    <property type="term" value="F:medium-chain fatty acid-CoA ligase activity"/>
    <property type="evidence" value="ECO:0007669"/>
    <property type="project" value="TreeGrafter"/>
</dbReference>
<evidence type="ECO:0000256" key="1">
    <source>
        <dbReference type="ARBA" id="ARBA00006432"/>
    </source>
</evidence>
<dbReference type="InterPro" id="IPR020845">
    <property type="entry name" value="AMP-binding_CS"/>
</dbReference>
<reference evidence="5" key="1">
    <citation type="submission" date="2016-10" db="EMBL/GenBank/DDBJ databases">
        <authorList>
            <person name="Varghese N."/>
            <person name="Submissions S."/>
        </authorList>
    </citation>
    <scope>NUCLEOTIDE SEQUENCE [LARGE SCALE GENOMIC DNA]</scope>
    <source>
        <strain evidence="5">DSM 2698</strain>
    </source>
</reference>
<dbReference type="AlphaFoldDB" id="A0A1G5NCC5"/>
<evidence type="ECO:0000259" key="3">
    <source>
        <dbReference type="Pfam" id="PF13193"/>
    </source>
</evidence>
<accession>A0A1G5NCC5</accession>
<dbReference type="Gene3D" id="3.40.50.12780">
    <property type="entry name" value="N-terminal domain of ligase-like"/>
    <property type="match status" value="1"/>
</dbReference>
<dbReference type="InterPro" id="IPR000873">
    <property type="entry name" value="AMP-dep_synth/lig_dom"/>
</dbReference>
<dbReference type="SUPFAM" id="SSF56801">
    <property type="entry name" value="Acetyl-CoA synthetase-like"/>
    <property type="match status" value="1"/>
</dbReference>
<dbReference type="Gene3D" id="3.30.300.30">
    <property type="match status" value="1"/>
</dbReference>
<dbReference type="STRING" id="1120955.SAMN03080610_01822"/>
<dbReference type="InterPro" id="IPR045851">
    <property type="entry name" value="AMP-bd_C_sf"/>
</dbReference>
<dbReference type="NCBIfam" id="NF005702">
    <property type="entry name" value="PRK07514.1"/>
    <property type="match status" value="1"/>
</dbReference>
<dbReference type="PANTHER" id="PTHR43201:SF8">
    <property type="entry name" value="ACYL-COA SYNTHETASE FAMILY MEMBER 3"/>
    <property type="match status" value="1"/>
</dbReference>
<dbReference type="EMBL" id="FMVW01000003">
    <property type="protein sequence ID" value="SCZ35053.1"/>
    <property type="molecule type" value="Genomic_DNA"/>
</dbReference>
<feature type="domain" description="AMP-dependent synthetase/ligase" evidence="2">
    <location>
        <begin position="26"/>
        <end position="372"/>
    </location>
</feature>
<feature type="domain" description="AMP-binding enzyme C-terminal" evidence="3">
    <location>
        <begin position="422"/>
        <end position="497"/>
    </location>
</feature>
<evidence type="ECO:0000259" key="2">
    <source>
        <dbReference type="Pfam" id="PF00501"/>
    </source>
</evidence>
<name>A0A1G5NCC5_AFIMA</name>
<dbReference type="InterPro" id="IPR042099">
    <property type="entry name" value="ANL_N_sf"/>
</dbReference>
<comment type="similarity">
    <text evidence="1">Belongs to the ATP-dependent AMP-binding enzyme family.</text>
</comment>
<proteinExistence type="inferred from homology"/>
<gene>
    <name evidence="4" type="ORF">SAMN03080610_01822</name>
</gene>
<dbReference type="PANTHER" id="PTHR43201">
    <property type="entry name" value="ACYL-COA SYNTHETASE"/>
    <property type="match status" value="1"/>
</dbReference>
<organism evidence="4 5">
    <name type="scientific">Afifella marina DSM 2698</name>
    <dbReference type="NCBI Taxonomy" id="1120955"/>
    <lineage>
        <taxon>Bacteria</taxon>
        <taxon>Pseudomonadati</taxon>
        <taxon>Pseudomonadota</taxon>
        <taxon>Alphaproteobacteria</taxon>
        <taxon>Hyphomicrobiales</taxon>
        <taxon>Afifellaceae</taxon>
        <taxon>Afifella</taxon>
    </lineage>
</organism>
<sequence>MPVMDRNLYTRLAALFPAATKTAPFARLTDGRSLSYADVEKGSARFANALVKLGVKPGDRVAVQVEKSIEAVLLYLGTVRAGAVFLPLNTAYTSAEVAYFLNDAEPALFVCDPAKAEILSPIAEEAGARLETLGVRKKREKASGSLDRLTVSAGDQFKTLARADDDLAAILYTSGTTGRSKGAMLSHDNLVSNALTLTDLWQFSGDDVLLHALPVFHTHGLFTACNVVLAAGASMIFLPRFDLDLVIEALPQATVMMGVPTFYTRLLDDPRLVHKLVQEVRLFISGSAPLLPATHAAFLERTGHAVLERYGMTETSMNTSTPYEGDRRPGTVGLPLPGVDLRIADPETGSQKKMSEIGVIEVKGPNVFKGYWRMPEKTAEEFHDGWFRTGDLGLIDEAGYVHIVGRAKDLIISGGLNIYPKEIEIVLDDCAGVLESAVIGVPHPDFGEAVIALVVPAAEEAPEAEKLSAVLAQKLASFKQPKALIFVEDLPRNAMGKVEKSKLRAQFSQVLQEIEAGKDRPIPVGKQS</sequence>
<dbReference type="GO" id="GO:0006631">
    <property type="term" value="P:fatty acid metabolic process"/>
    <property type="evidence" value="ECO:0007669"/>
    <property type="project" value="TreeGrafter"/>
</dbReference>
<dbReference type="Proteomes" id="UP000199347">
    <property type="component" value="Unassembled WGS sequence"/>
</dbReference>
<protein>
    <submittedName>
        <fullName evidence="4">Malonyl-CoA/methylmalonyl-CoA synthetase</fullName>
    </submittedName>
</protein>